<evidence type="ECO:0000256" key="1">
    <source>
        <dbReference type="SAM" id="Phobius"/>
    </source>
</evidence>
<keyword evidence="1" id="KW-0812">Transmembrane</keyword>
<protein>
    <submittedName>
        <fullName evidence="2">Threonine/homoserine/homoserine lactone efflux protein</fullName>
    </submittedName>
</protein>
<evidence type="ECO:0000313" key="3">
    <source>
        <dbReference type="Proteomes" id="UP000320653"/>
    </source>
</evidence>
<name>A0A561QVJ2_9HYPH</name>
<keyword evidence="3" id="KW-1185">Reference proteome</keyword>
<feature type="transmembrane region" description="Helical" evidence="1">
    <location>
        <begin position="67"/>
        <end position="89"/>
    </location>
</feature>
<dbReference type="Proteomes" id="UP000320653">
    <property type="component" value="Unassembled WGS sequence"/>
</dbReference>
<dbReference type="OrthoDB" id="9804822at2"/>
<feature type="transmembrane region" description="Helical" evidence="1">
    <location>
        <begin position="155"/>
        <end position="175"/>
    </location>
</feature>
<comment type="caution">
    <text evidence="2">The sequence shown here is derived from an EMBL/GenBank/DDBJ whole genome shotgun (WGS) entry which is preliminary data.</text>
</comment>
<proteinExistence type="predicted"/>
<evidence type="ECO:0000313" key="2">
    <source>
        <dbReference type="EMBL" id="TWF54394.1"/>
    </source>
</evidence>
<feature type="transmembrane region" description="Helical" evidence="1">
    <location>
        <begin position="118"/>
        <end position="135"/>
    </location>
</feature>
<keyword evidence="1" id="KW-1133">Transmembrane helix</keyword>
<dbReference type="RefSeq" id="WP_145636575.1">
    <property type="nucleotide sequence ID" value="NZ_VIWP01000003.1"/>
</dbReference>
<accession>A0A561QVJ2</accession>
<feature type="transmembrane region" description="Helical" evidence="1">
    <location>
        <begin position="39"/>
        <end position="61"/>
    </location>
</feature>
<dbReference type="AlphaFoldDB" id="A0A561QVJ2"/>
<gene>
    <name evidence="2" type="ORF">FHW37_103260</name>
</gene>
<sequence>MTMDIWFAFAAIVLVFVLLPNPLARLVASFSRQRGRLSLFLTVPPMVIGLALAFVAAAVPLSLIATYVPAVSEALAWIGLGYLMLYLLWRMQSPQARVPAADNDNLPERKAFRIMAHVLRQACTFPNALVIAAIISQFLDPAISLSSQLPPMAEAFVACTLASGLFQALFPRFFLRRRKYAPRTPASNKPGTVFIARRAVTAGFRRIAA</sequence>
<feature type="transmembrane region" description="Helical" evidence="1">
    <location>
        <begin position="6"/>
        <end position="27"/>
    </location>
</feature>
<reference evidence="2 3" key="1">
    <citation type="submission" date="2019-06" db="EMBL/GenBank/DDBJ databases">
        <title>Sorghum-associated microbial communities from plants grown in Nebraska, USA.</title>
        <authorList>
            <person name="Schachtman D."/>
        </authorList>
    </citation>
    <scope>NUCLEOTIDE SEQUENCE [LARGE SCALE GENOMIC DNA]</scope>
    <source>
        <strain evidence="2 3">1225</strain>
    </source>
</reference>
<dbReference type="EMBL" id="VIWP01000003">
    <property type="protein sequence ID" value="TWF54394.1"/>
    <property type="molecule type" value="Genomic_DNA"/>
</dbReference>
<keyword evidence="1" id="KW-0472">Membrane</keyword>
<organism evidence="2 3">
    <name type="scientific">Neorhizobium alkalisoli</name>
    <dbReference type="NCBI Taxonomy" id="528178"/>
    <lineage>
        <taxon>Bacteria</taxon>
        <taxon>Pseudomonadati</taxon>
        <taxon>Pseudomonadota</taxon>
        <taxon>Alphaproteobacteria</taxon>
        <taxon>Hyphomicrobiales</taxon>
        <taxon>Rhizobiaceae</taxon>
        <taxon>Rhizobium/Agrobacterium group</taxon>
        <taxon>Neorhizobium</taxon>
    </lineage>
</organism>